<evidence type="ECO:0000313" key="1">
    <source>
        <dbReference type="EMBL" id="KAH6942555.1"/>
    </source>
</evidence>
<evidence type="ECO:0000313" key="2">
    <source>
        <dbReference type="Proteomes" id="UP000821845"/>
    </source>
</evidence>
<keyword evidence="2" id="KW-1185">Reference proteome</keyword>
<dbReference type="Proteomes" id="UP000821845">
    <property type="component" value="Chromosome 10"/>
</dbReference>
<organism evidence="1 2">
    <name type="scientific">Hyalomma asiaticum</name>
    <name type="common">Tick</name>
    <dbReference type="NCBI Taxonomy" id="266040"/>
    <lineage>
        <taxon>Eukaryota</taxon>
        <taxon>Metazoa</taxon>
        <taxon>Ecdysozoa</taxon>
        <taxon>Arthropoda</taxon>
        <taxon>Chelicerata</taxon>
        <taxon>Arachnida</taxon>
        <taxon>Acari</taxon>
        <taxon>Parasitiformes</taxon>
        <taxon>Ixodida</taxon>
        <taxon>Ixodoidea</taxon>
        <taxon>Ixodidae</taxon>
        <taxon>Hyalomminae</taxon>
        <taxon>Hyalomma</taxon>
    </lineage>
</organism>
<proteinExistence type="predicted"/>
<gene>
    <name evidence="1" type="ORF">HPB50_007858</name>
</gene>
<sequence>MLLADPGRLAKFVVSWQLAFAFLVPGHERAEVPGPQASYSVQLLLTGSRAGIELTSRQDVDRSRSWYYCGRTTVTSYNTEDEQQVELQEPATSPSLLQFIASNPNVTEEDLISRGTWKFNIKMCDYEKYFRKITTEKPSSSGANQHIAVLMDQMLQMQAVQAKQHRQLLAMLTETLRANTGPKNE</sequence>
<name>A0ACB7T6T6_HYAAI</name>
<accession>A0ACB7T6T6</accession>
<dbReference type="EMBL" id="CM023490">
    <property type="protein sequence ID" value="KAH6942555.1"/>
    <property type="molecule type" value="Genomic_DNA"/>
</dbReference>
<comment type="caution">
    <text evidence="1">The sequence shown here is derived from an EMBL/GenBank/DDBJ whole genome shotgun (WGS) entry which is preliminary data.</text>
</comment>
<protein>
    <submittedName>
        <fullName evidence="1">Uncharacterized protein</fullName>
    </submittedName>
</protein>
<reference evidence="1" key="1">
    <citation type="submission" date="2020-05" db="EMBL/GenBank/DDBJ databases">
        <title>Large-scale comparative analyses of tick genomes elucidate their genetic diversity and vector capacities.</title>
        <authorList>
            <person name="Jia N."/>
            <person name="Wang J."/>
            <person name="Shi W."/>
            <person name="Du L."/>
            <person name="Sun Y."/>
            <person name="Zhan W."/>
            <person name="Jiang J."/>
            <person name="Wang Q."/>
            <person name="Zhang B."/>
            <person name="Ji P."/>
            <person name="Sakyi L.B."/>
            <person name="Cui X."/>
            <person name="Yuan T."/>
            <person name="Jiang B."/>
            <person name="Yang W."/>
            <person name="Lam T.T.-Y."/>
            <person name="Chang Q."/>
            <person name="Ding S."/>
            <person name="Wang X."/>
            <person name="Zhu J."/>
            <person name="Ruan X."/>
            <person name="Zhao L."/>
            <person name="Wei J."/>
            <person name="Que T."/>
            <person name="Du C."/>
            <person name="Cheng J."/>
            <person name="Dai P."/>
            <person name="Han X."/>
            <person name="Huang E."/>
            <person name="Gao Y."/>
            <person name="Liu J."/>
            <person name="Shao H."/>
            <person name="Ye R."/>
            <person name="Li L."/>
            <person name="Wei W."/>
            <person name="Wang X."/>
            <person name="Wang C."/>
            <person name="Yang T."/>
            <person name="Huo Q."/>
            <person name="Li W."/>
            <person name="Guo W."/>
            <person name="Chen H."/>
            <person name="Zhou L."/>
            <person name="Ni X."/>
            <person name="Tian J."/>
            <person name="Zhou Y."/>
            <person name="Sheng Y."/>
            <person name="Liu T."/>
            <person name="Pan Y."/>
            <person name="Xia L."/>
            <person name="Li J."/>
            <person name="Zhao F."/>
            <person name="Cao W."/>
        </authorList>
    </citation>
    <scope>NUCLEOTIDE SEQUENCE</scope>
    <source>
        <strain evidence="1">Hyas-2018</strain>
    </source>
</reference>